<sequence>YAVAGMNAEQITAKVLDVLGIGDLDAQRA</sequence>
<name>A0A0F9GBJ2_9ZZZZ</name>
<evidence type="ECO:0000313" key="1">
    <source>
        <dbReference type="EMBL" id="KKL96229.1"/>
    </source>
</evidence>
<dbReference type="EMBL" id="LAZR01018486">
    <property type="protein sequence ID" value="KKL96229.1"/>
    <property type="molecule type" value="Genomic_DNA"/>
</dbReference>
<reference evidence="1" key="1">
    <citation type="journal article" date="2015" name="Nature">
        <title>Complex archaea that bridge the gap between prokaryotes and eukaryotes.</title>
        <authorList>
            <person name="Spang A."/>
            <person name="Saw J.H."/>
            <person name="Jorgensen S.L."/>
            <person name="Zaremba-Niedzwiedzka K."/>
            <person name="Martijn J."/>
            <person name="Lind A.E."/>
            <person name="van Eijk R."/>
            <person name="Schleper C."/>
            <person name="Guy L."/>
            <person name="Ettema T.J."/>
        </authorList>
    </citation>
    <scope>NUCLEOTIDE SEQUENCE</scope>
</reference>
<organism evidence="1">
    <name type="scientific">marine sediment metagenome</name>
    <dbReference type="NCBI Taxonomy" id="412755"/>
    <lineage>
        <taxon>unclassified sequences</taxon>
        <taxon>metagenomes</taxon>
        <taxon>ecological metagenomes</taxon>
    </lineage>
</organism>
<accession>A0A0F9GBJ2</accession>
<proteinExistence type="predicted"/>
<dbReference type="AlphaFoldDB" id="A0A0F9GBJ2"/>
<feature type="non-terminal residue" evidence="1">
    <location>
        <position position="1"/>
    </location>
</feature>
<comment type="caution">
    <text evidence="1">The sequence shown here is derived from an EMBL/GenBank/DDBJ whole genome shotgun (WGS) entry which is preliminary data.</text>
</comment>
<gene>
    <name evidence="1" type="ORF">LCGC14_1846610</name>
</gene>
<protein>
    <submittedName>
        <fullName evidence="1">Uncharacterized protein</fullName>
    </submittedName>
</protein>